<sequence length="343" mass="37990">MTTEPTLRLLSLGAGVQSTTLLLLAAERRIGPLDGAIFADTGWEPASVYAHLDRLEREVAQPAGIPIYRVSAGRIQDDVLDPDKQRSLPAHTIDPATGDRGMLNRRCTQTYKLTPILRQVRLLLGAATSDPRPCRYCDGTGTRIAPWRAKRGDHVPGPCSVCGGVGSLARVGQPPRDRWAEQWIGFSADEIGRVSTRADTRYSRSRHPLLDLGMSRVQCEAYLRSKGWGSTAKSACIGCPFHGNAEWRRMRDTDPDSWVEAIRFDAAYRTGPGLRHQRYLHISRKPLAEAPIDRIRPSEYQQTTVFDQVYETELERAEMGDPDGCSPWACRSGEPVARELGAG</sequence>
<dbReference type="InterPro" id="IPR014729">
    <property type="entry name" value="Rossmann-like_a/b/a_fold"/>
</dbReference>
<accession>A0ABU2K0U4</accession>
<dbReference type="Gene3D" id="3.40.50.620">
    <property type="entry name" value="HUPs"/>
    <property type="match status" value="1"/>
</dbReference>
<protein>
    <recommendedName>
        <fullName evidence="3">Phosphoadenosine phosphosulfate reductase</fullName>
    </recommendedName>
</protein>
<dbReference type="EMBL" id="JAVREO010000029">
    <property type="protein sequence ID" value="MDT0270609.1"/>
    <property type="molecule type" value="Genomic_DNA"/>
</dbReference>
<evidence type="ECO:0000313" key="1">
    <source>
        <dbReference type="EMBL" id="MDT0270609.1"/>
    </source>
</evidence>
<dbReference type="Proteomes" id="UP001183410">
    <property type="component" value="Unassembled WGS sequence"/>
</dbReference>
<evidence type="ECO:0000313" key="2">
    <source>
        <dbReference type="Proteomes" id="UP001183410"/>
    </source>
</evidence>
<comment type="caution">
    <text evidence="1">The sequence shown here is derived from an EMBL/GenBank/DDBJ whole genome shotgun (WGS) entry which is preliminary data.</text>
</comment>
<organism evidence="1 2">
    <name type="scientific">Streptomyces chisholmiae</name>
    <dbReference type="NCBI Taxonomy" id="3075540"/>
    <lineage>
        <taxon>Bacteria</taxon>
        <taxon>Bacillati</taxon>
        <taxon>Actinomycetota</taxon>
        <taxon>Actinomycetes</taxon>
        <taxon>Kitasatosporales</taxon>
        <taxon>Streptomycetaceae</taxon>
        <taxon>Streptomyces</taxon>
    </lineage>
</organism>
<keyword evidence="2" id="KW-1185">Reference proteome</keyword>
<name>A0ABU2K0U4_9ACTN</name>
<reference evidence="2" key="1">
    <citation type="submission" date="2023-07" db="EMBL/GenBank/DDBJ databases">
        <title>30 novel species of actinomycetes from the DSMZ collection.</title>
        <authorList>
            <person name="Nouioui I."/>
        </authorList>
    </citation>
    <scope>NUCLEOTIDE SEQUENCE [LARGE SCALE GENOMIC DNA]</scope>
    <source>
        <strain evidence="2">DSM 44915</strain>
    </source>
</reference>
<gene>
    <name evidence="1" type="ORF">RM844_30485</name>
</gene>
<evidence type="ECO:0008006" key="3">
    <source>
        <dbReference type="Google" id="ProtNLM"/>
    </source>
</evidence>
<dbReference type="RefSeq" id="WP_311670673.1">
    <property type="nucleotide sequence ID" value="NZ_JAVREO010000029.1"/>
</dbReference>
<proteinExistence type="predicted"/>